<comment type="subcellular location">
    <subcellularLocation>
        <location evidence="1">Nucleus</location>
        <location evidence="1">Nucleolus</location>
    </subcellularLocation>
</comment>
<evidence type="ECO:0000256" key="4">
    <source>
        <dbReference type="ARBA" id="ARBA00023242"/>
    </source>
</evidence>
<feature type="compositionally biased region" description="Basic and acidic residues" evidence="6">
    <location>
        <begin position="662"/>
        <end position="675"/>
    </location>
</feature>
<dbReference type="InterPro" id="IPR001680">
    <property type="entry name" value="WD40_rpt"/>
</dbReference>
<dbReference type="Gene3D" id="2.130.10.10">
    <property type="entry name" value="YVTN repeat-like/Quinoprotein amine dehydrogenase"/>
    <property type="match status" value="3"/>
</dbReference>
<accession>A0AA85ITY4</accession>
<dbReference type="PROSITE" id="PS50294">
    <property type="entry name" value="WD_REPEATS_REGION"/>
    <property type="match status" value="5"/>
</dbReference>
<dbReference type="InterPro" id="IPR019775">
    <property type="entry name" value="WD40_repeat_CS"/>
</dbReference>
<dbReference type="CDD" id="cd00200">
    <property type="entry name" value="WD40"/>
    <property type="match status" value="1"/>
</dbReference>
<dbReference type="InterPro" id="IPR020472">
    <property type="entry name" value="WD40_PAC1"/>
</dbReference>
<dbReference type="PROSITE" id="PS50082">
    <property type="entry name" value="WD_REPEATS_2"/>
    <property type="match status" value="7"/>
</dbReference>
<feature type="repeat" description="WD" evidence="5">
    <location>
        <begin position="185"/>
        <end position="226"/>
    </location>
</feature>
<feature type="repeat" description="WD" evidence="5">
    <location>
        <begin position="623"/>
        <end position="664"/>
    </location>
</feature>
<feature type="repeat" description="WD" evidence="5">
    <location>
        <begin position="480"/>
        <end position="521"/>
    </location>
</feature>
<dbReference type="PANTHER" id="PTHR19854">
    <property type="entry name" value="TRANSDUCIN BETA-LIKE 3"/>
    <property type="match status" value="1"/>
</dbReference>
<sequence length="882" mass="99107">MATKLRFSLADKFQPCFNSQYPIYHTESGQIYCGRVVEDSLCINILDADSFTLTDKIQDEESITSFVVDEADSTVFIATKNLLLKRIDGQTRRQTKAWMSCHQRIIQRMALNKGSTRLATGSGDTVVRLWHIGPKEGFSSSCRLHQGMITLLKFHPSLPYLFSSSIGDHFVAVWNTETGKHTSSLEGHQSNVTSLDFNEVKNEVVTCGRDKVIIVWSTTNFTKQKVIPAFESLEACVFLPIGALENHLGPNFTKSRTSLLLTGGQWGCLRVWDTDDAGRCVLEIKGPLDRTPQSDSTHAPLERHQIDYGLHSISDLSIFKAKNTEEGESSERTDLLQRLLLVRQSNHVEFYNPMVAKLTAEFLGDIGQVDQLCIAGRNHNYLILADASPHMKIFMNPHGLNSSNNKKGGSWKCHLIPGGHSDVIMDITVSECGEWIASGSKDLSICLWRLKEPDNLSSSASSTQSAKVFNVKVDLITRIEKAHTAHITSVCFDKLTKRLISSSDDGILKIWTIQFDENFNNPDTTTTTILSELTTIHGAHGGEINAIDVSIDNRLVATASRDKTVKIWEFKKHGLECQGILQGHRRGVWSVCFSKHEKVVLTASGDGDVKLWNLKDFSCIRTLEGHDQPVYKAVFLSQDKQVLSCDQKGLIRLWNLSKPPSKKSEKDENSAKPSEETSSLVYEAHDGRIWSLAVCPDEGGFFTGGEDETLCYFEDITDKVLEEAIQLQEDFIQTQQELDNLLHKRMYAEALHLAIKLDQPKRTLDIFQELLTQQDTEGYTNKDYQIKSKYPTQAANLLSILDGFVSKIHCSSESGADDSGVEMLTQRLLSYAINWNTRTRTSMISQCVLNWILTRWTPEELLEWPNFSRTIQSLLPYTNGCY</sequence>
<evidence type="ECO:0000256" key="1">
    <source>
        <dbReference type="ARBA" id="ARBA00004604"/>
    </source>
</evidence>
<dbReference type="WBParaSite" id="TREG1_109460.1">
    <property type="protein sequence ID" value="TREG1_109460.1"/>
    <property type="gene ID" value="TREG1_109460"/>
</dbReference>
<keyword evidence="2 5" id="KW-0853">WD repeat</keyword>
<dbReference type="SMART" id="SM00320">
    <property type="entry name" value="WD40"/>
    <property type="match status" value="10"/>
</dbReference>
<dbReference type="PROSITE" id="PS00678">
    <property type="entry name" value="WD_REPEATS_1"/>
    <property type="match status" value="2"/>
</dbReference>
<feature type="repeat" description="WD" evidence="5">
    <location>
        <begin position="537"/>
        <end position="571"/>
    </location>
</feature>
<dbReference type="GO" id="GO:0000472">
    <property type="term" value="P:endonucleolytic cleavage to generate mature 5'-end of SSU-rRNA from (SSU-rRNA, 5.8S rRNA, LSU-rRNA)"/>
    <property type="evidence" value="ECO:0007669"/>
    <property type="project" value="TreeGrafter"/>
</dbReference>
<dbReference type="GO" id="GO:0034511">
    <property type="term" value="F:U3 snoRNA binding"/>
    <property type="evidence" value="ECO:0007669"/>
    <property type="project" value="TreeGrafter"/>
</dbReference>
<dbReference type="GO" id="GO:0000480">
    <property type="term" value="P:endonucleolytic cleavage in 5'-ETS of tricistronic rRNA transcript (SSU-rRNA, 5.8S rRNA, LSU-rRNA)"/>
    <property type="evidence" value="ECO:0007669"/>
    <property type="project" value="TreeGrafter"/>
</dbReference>
<dbReference type="Proteomes" id="UP000050795">
    <property type="component" value="Unassembled WGS sequence"/>
</dbReference>
<feature type="domain" description="U3 small nucleolar RNA-associated protein 13 C-terminal" evidence="7">
    <location>
        <begin position="826"/>
        <end position="879"/>
    </location>
</feature>
<feature type="repeat" description="WD" evidence="5">
    <location>
        <begin position="581"/>
        <end position="622"/>
    </location>
</feature>
<dbReference type="GO" id="GO:0032040">
    <property type="term" value="C:small-subunit processome"/>
    <property type="evidence" value="ECO:0007669"/>
    <property type="project" value="InterPro"/>
</dbReference>
<evidence type="ECO:0000259" key="7">
    <source>
        <dbReference type="Pfam" id="PF08625"/>
    </source>
</evidence>
<organism evidence="8 9">
    <name type="scientific">Trichobilharzia regenti</name>
    <name type="common">Nasal bird schistosome</name>
    <dbReference type="NCBI Taxonomy" id="157069"/>
    <lineage>
        <taxon>Eukaryota</taxon>
        <taxon>Metazoa</taxon>
        <taxon>Spiralia</taxon>
        <taxon>Lophotrochozoa</taxon>
        <taxon>Platyhelminthes</taxon>
        <taxon>Trematoda</taxon>
        <taxon>Digenea</taxon>
        <taxon>Strigeidida</taxon>
        <taxon>Schistosomatoidea</taxon>
        <taxon>Schistosomatidae</taxon>
        <taxon>Trichobilharzia</taxon>
    </lineage>
</organism>
<dbReference type="GO" id="GO:0030686">
    <property type="term" value="C:90S preribosome"/>
    <property type="evidence" value="ECO:0007669"/>
    <property type="project" value="TreeGrafter"/>
</dbReference>
<feature type="domain" description="U3 small nucleolar RNA-associated protein 13 C-terminal" evidence="7">
    <location>
        <begin position="735"/>
        <end position="800"/>
    </location>
</feature>
<evidence type="ECO:0000313" key="8">
    <source>
        <dbReference type="Proteomes" id="UP000050795"/>
    </source>
</evidence>
<feature type="region of interest" description="Disordered" evidence="6">
    <location>
        <begin position="659"/>
        <end position="678"/>
    </location>
</feature>
<dbReference type="PRINTS" id="PR00320">
    <property type="entry name" value="GPROTEINBRPT"/>
</dbReference>
<evidence type="ECO:0000256" key="3">
    <source>
        <dbReference type="ARBA" id="ARBA00022737"/>
    </source>
</evidence>
<proteinExistence type="predicted"/>
<evidence type="ECO:0000256" key="2">
    <source>
        <dbReference type="ARBA" id="ARBA00022574"/>
    </source>
</evidence>
<dbReference type="SUPFAM" id="SSF50978">
    <property type="entry name" value="WD40 repeat-like"/>
    <property type="match status" value="2"/>
</dbReference>
<dbReference type="InterPro" id="IPR036322">
    <property type="entry name" value="WD40_repeat_dom_sf"/>
</dbReference>
<reference evidence="8" key="1">
    <citation type="submission" date="2022-06" db="EMBL/GenBank/DDBJ databases">
        <authorList>
            <person name="Berger JAMES D."/>
            <person name="Berger JAMES D."/>
        </authorList>
    </citation>
    <scope>NUCLEOTIDE SEQUENCE [LARGE SCALE GENOMIC DNA]</scope>
</reference>
<keyword evidence="4" id="KW-0539">Nucleus</keyword>
<feature type="repeat" description="WD" evidence="5">
    <location>
        <begin position="417"/>
        <end position="458"/>
    </location>
</feature>
<dbReference type="InterPro" id="IPR015943">
    <property type="entry name" value="WD40/YVTN_repeat-like_dom_sf"/>
</dbReference>
<evidence type="ECO:0000313" key="9">
    <source>
        <dbReference type="WBParaSite" id="TREG1_109460.1"/>
    </source>
</evidence>
<evidence type="ECO:0000256" key="6">
    <source>
        <dbReference type="SAM" id="MobiDB-lite"/>
    </source>
</evidence>
<dbReference type="Pfam" id="PF08625">
    <property type="entry name" value="Utp13"/>
    <property type="match status" value="2"/>
</dbReference>
<keyword evidence="8" id="KW-1185">Reference proteome</keyword>
<feature type="repeat" description="WD" evidence="5">
    <location>
        <begin position="99"/>
        <end position="132"/>
    </location>
</feature>
<reference evidence="9" key="2">
    <citation type="submission" date="2023-11" db="UniProtKB">
        <authorList>
            <consortium name="WormBaseParasite"/>
        </authorList>
    </citation>
    <scope>IDENTIFICATION</scope>
</reference>
<keyword evidence="3" id="KW-0677">Repeat</keyword>
<protein>
    <recommendedName>
        <fullName evidence="7">U3 small nucleolar RNA-associated protein 13 C-terminal domain-containing protein</fullName>
    </recommendedName>
</protein>
<dbReference type="PANTHER" id="PTHR19854:SF15">
    <property type="entry name" value="TRANSDUCIN BETA-LIKE PROTEIN 3"/>
    <property type="match status" value="1"/>
</dbReference>
<dbReference type="AlphaFoldDB" id="A0AA85ITY4"/>
<name>A0AA85ITY4_TRIRE</name>
<dbReference type="Pfam" id="PF00400">
    <property type="entry name" value="WD40"/>
    <property type="match status" value="8"/>
</dbReference>
<evidence type="ECO:0000256" key="5">
    <source>
        <dbReference type="PROSITE-ProRule" id="PRU00221"/>
    </source>
</evidence>
<dbReference type="InterPro" id="IPR013934">
    <property type="entry name" value="Utp13_C"/>
</dbReference>